<dbReference type="AlphaFoldDB" id="Q3ATU1"/>
<sequence>MSMIDKKFCLDANVLIQAWQKYYSPKICPSYWDMLNELGANNIILMPEMVYEEIVRTDDDLSKWLKSSTIPIRKIDEQVTKCLKDIYSADPNHKYLVDNTKARSLADPWVIAHAIREKATVVTKEEKVTAINTTKIKIPNVCEKMNVSWINDFQLIIELGIMFKCEMESK</sequence>
<accession>Q3ATU1</accession>
<dbReference type="PIRSF" id="PIRSF008505">
    <property type="entry name" value="UCP008505"/>
    <property type="match status" value="1"/>
</dbReference>
<dbReference type="EMBL" id="CP000108">
    <property type="protein sequence ID" value="ABB27584.1"/>
    <property type="molecule type" value="Genomic_DNA"/>
</dbReference>
<organism evidence="1">
    <name type="scientific">Chlorobium chlorochromatii (strain CaD3)</name>
    <dbReference type="NCBI Taxonomy" id="340177"/>
    <lineage>
        <taxon>Bacteria</taxon>
        <taxon>Pseudomonadati</taxon>
        <taxon>Chlorobiota</taxon>
        <taxon>Chlorobiia</taxon>
        <taxon>Chlorobiales</taxon>
        <taxon>Chlorobiaceae</taxon>
        <taxon>Chlorobium/Pelodictyon group</taxon>
        <taxon>Chlorobium</taxon>
    </lineage>
</organism>
<dbReference type="Gene3D" id="3.40.50.1010">
    <property type="entry name" value="5'-nuclease"/>
    <property type="match status" value="1"/>
</dbReference>
<dbReference type="Pfam" id="PF14367">
    <property type="entry name" value="DUF4411"/>
    <property type="match status" value="1"/>
</dbReference>
<evidence type="ECO:0000313" key="1">
    <source>
        <dbReference type="EMBL" id="ABB27584.1"/>
    </source>
</evidence>
<dbReference type="STRING" id="340177.Cag_0310"/>
<protein>
    <recommendedName>
        <fullName evidence="2">PIN domain-containing protein</fullName>
    </recommendedName>
</protein>
<gene>
    <name evidence="1" type="ordered locus">Cag_0310</name>
</gene>
<reference evidence="1" key="1">
    <citation type="submission" date="2005-08" db="EMBL/GenBank/DDBJ databases">
        <title>Complete sequence of Chlorobium chlorochromatii CaD3.</title>
        <authorList>
            <person name="Copeland A."/>
            <person name="Lucas S."/>
            <person name="Lapidus A."/>
            <person name="Barry K."/>
            <person name="Detter J.C."/>
            <person name="Glavina T."/>
            <person name="Hammon N."/>
            <person name="Israni S."/>
            <person name="Pitluck S."/>
            <person name="Bryant D."/>
            <person name="Schmutz J."/>
            <person name="Larimer F."/>
            <person name="Land M."/>
            <person name="Kyrpides N."/>
            <person name="Ivanova N."/>
            <person name="Richardson P."/>
        </authorList>
    </citation>
    <scope>NUCLEOTIDE SEQUENCE [LARGE SCALE GENOMIC DNA]</scope>
    <source>
        <strain evidence="1">CaD3</strain>
    </source>
</reference>
<proteinExistence type="predicted"/>
<dbReference type="InterPro" id="IPR029060">
    <property type="entry name" value="PIN-like_dom_sf"/>
</dbReference>
<dbReference type="InterPro" id="IPR016541">
    <property type="entry name" value="UCP008505"/>
</dbReference>
<dbReference type="eggNOG" id="COG1487">
    <property type="taxonomic scope" value="Bacteria"/>
</dbReference>
<dbReference type="HOGENOM" id="CLU_116293_1_0_10"/>
<dbReference type="KEGG" id="cch:Cag_0310"/>
<evidence type="ECO:0008006" key="2">
    <source>
        <dbReference type="Google" id="ProtNLM"/>
    </source>
</evidence>
<name>Q3ATU1_CHLCH</name>
<dbReference type="SUPFAM" id="SSF88723">
    <property type="entry name" value="PIN domain-like"/>
    <property type="match status" value="1"/>
</dbReference>